<evidence type="ECO:0000256" key="7">
    <source>
        <dbReference type="HAMAP-Rule" id="MF_00020"/>
    </source>
</evidence>
<evidence type="ECO:0000256" key="5">
    <source>
        <dbReference type="ARBA" id="ARBA00022840"/>
    </source>
</evidence>
<dbReference type="EMBL" id="ANNI01000007">
    <property type="protein sequence ID" value="ERJ25703.1"/>
    <property type="molecule type" value="Genomic_DNA"/>
</dbReference>
<comment type="catalytic activity">
    <reaction evidence="7">
        <text>acetate + ATP = acetyl phosphate + ADP</text>
        <dbReference type="Rhea" id="RHEA:11352"/>
        <dbReference type="ChEBI" id="CHEBI:22191"/>
        <dbReference type="ChEBI" id="CHEBI:30089"/>
        <dbReference type="ChEBI" id="CHEBI:30616"/>
        <dbReference type="ChEBI" id="CHEBI:456216"/>
        <dbReference type="EC" id="2.7.2.1"/>
    </reaction>
</comment>
<feature type="site" description="Transition state stabilizer" evidence="7">
    <location>
        <position position="238"/>
    </location>
</feature>
<comment type="subcellular location">
    <subcellularLocation>
        <location evidence="7">Cytoplasm</location>
    </subcellularLocation>
</comment>
<keyword evidence="7" id="KW-0479">Metal-binding</keyword>
<keyword evidence="2 7" id="KW-0808">Transferase</keyword>
<dbReference type="GO" id="GO:0005524">
    <property type="term" value="F:ATP binding"/>
    <property type="evidence" value="ECO:0007669"/>
    <property type="project" value="UniProtKB-KW"/>
</dbReference>
<gene>
    <name evidence="7" type="primary">ackA</name>
    <name evidence="9" type="ORF">ATCC51562_1344</name>
</gene>
<dbReference type="eggNOG" id="COG0282">
    <property type="taxonomic scope" value="Bacteria"/>
</dbReference>
<dbReference type="PROSITE" id="PS01075">
    <property type="entry name" value="ACETATE_KINASE_1"/>
    <property type="match status" value="1"/>
</dbReference>
<dbReference type="UniPathway" id="UPA00340">
    <property type="reaction ID" value="UER00458"/>
</dbReference>
<dbReference type="GO" id="GO:0006085">
    <property type="term" value="P:acetyl-CoA biosynthetic process"/>
    <property type="evidence" value="ECO:0007669"/>
    <property type="project" value="UniProtKB-UniRule"/>
</dbReference>
<evidence type="ECO:0000256" key="8">
    <source>
        <dbReference type="RuleBase" id="RU003835"/>
    </source>
</evidence>
<feature type="binding site" evidence="7">
    <location>
        <position position="380"/>
    </location>
    <ligand>
        <name>Mg(2+)</name>
        <dbReference type="ChEBI" id="CHEBI:18420"/>
    </ligand>
</feature>
<dbReference type="InterPro" id="IPR023865">
    <property type="entry name" value="Aliphatic_acid_kinase_CS"/>
</dbReference>
<dbReference type="PANTHER" id="PTHR21060">
    <property type="entry name" value="ACETATE KINASE"/>
    <property type="match status" value="1"/>
</dbReference>
<keyword evidence="7" id="KW-0963">Cytoplasm</keyword>
<evidence type="ECO:0000313" key="9">
    <source>
        <dbReference type="EMBL" id="ERJ25703.1"/>
    </source>
</evidence>
<comment type="pathway">
    <text evidence="7">Metabolic intermediate biosynthesis; acetyl-CoA biosynthesis; acetyl-CoA from acetate: step 1/2.</text>
</comment>
<comment type="function">
    <text evidence="7">Catalyzes the formation of acetyl phosphate from acetate and ATP. Can also catalyze the reverse reaction.</text>
</comment>
<dbReference type="RefSeq" id="WP_021091399.1">
    <property type="nucleotide sequence ID" value="NZ_ANNI01000007.1"/>
</dbReference>
<dbReference type="InterPro" id="IPR004372">
    <property type="entry name" value="Ac/propionate_kinase"/>
</dbReference>
<dbReference type="GO" id="GO:0008776">
    <property type="term" value="F:acetate kinase activity"/>
    <property type="evidence" value="ECO:0007669"/>
    <property type="project" value="UniProtKB-UniRule"/>
</dbReference>
<dbReference type="PIRSF" id="PIRSF000722">
    <property type="entry name" value="Acetate_prop_kin"/>
    <property type="match status" value="1"/>
</dbReference>
<feature type="binding site" evidence="7">
    <location>
        <position position="14"/>
    </location>
    <ligand>
        <name>ATP</name>
        <dbReference type="ChEBI" id="CHEBI:30616"/>
    </ligand>
</feature>
<feature type="binding site" evidence="7">
    <location>
        <position position="7"/>
    </location>
    <ligand>
        <name>Mg(2+)</name>
        <dbReference type="ChEBI" id="CHEBI:18420"/>
    </ligand>
</feature>
<dbReference type="PATRIC" id="fig|1242969.3.peg.1261"/>
<dbReference type="GO" id="GO:0006083">
    <property type="term" value="P:acetate metabolic process"/>
    <property type="evidence" value="ECO:0007669"/>
    <property type="project" value="TreeGrafter"/>
</dbReference>
<keyword evidence="5 7" id="KW-0067">ATP-binding</keyword>
<comment type="subunit">
    <text evidence="7">Homodimer.</text>
</comment>
<feature type="binding site" evidence="7">
    <location>
        <position position="88"/>
    </location>
    <ligand>
        <name>substrate</name>
    </ligand>
</feature>
<name>U2GI90_9BACT</name>
<dbReference type="CDD" id="cd24010">
    <property type="entry name" value="ASKHA_NBD_AcK_PK"/>
    <property type="match status" value="1"/>
</dbReference>
<feature type="binding site" evidence="7">
    <location>
        <begin position="326"/>
        <end position="330"/>
    </location>
    <ligand>
        <name>ATP</name>
        <dbReference type="ChEBI" id="CHEBI:30616"/>
    </ligand>
</feature>
<proteinExistence type="inferred from homology"/>
<evidence type="ECO:0000256" key="2">
    <source>
        <dbReference type="ARBA" id="ARBA00022679"/>
    </source>
</evidence>
<dbReference type="SUPFAM" id="SSF53067">
    <property type="entry name" value="Actin-like ATPase domain"/>
    <property type="match status" value="2"/>
</dbReference>
<protein>
    <recommendedName>
        <fullName evidence="7">Acetate kinase</fullName>
        <ecNumber evidence="7">2.7.2.1</ecNumber>
    </recommendedName>
    <alternativeName>
        <fullName evidence="7">Acetokinase</fullName>
    </alternativeName>
</protein>
<dbReference type="NCBIfam" id="TIGR00016">
    <property type="entry name" value="ackA"/>
    <property type="match status" value="1"/>
</dbReference>
<evidence type="ECO:0000256" key="6">
    <source>
        <dbReference type="ARBA" id="ARBA00022842"/>
    </source>
</evidence>
<dbReference type="HAMAP" id="MF_00020">
    <property type="entry name" value="Acetate_kinase"/>
    <property type="match status" value="1"/>
</dbReference>
<dbReference type="PRINTS" id="PR00471">
    <property type="entry name" value="ACETATEKNASE"/>
</dbReference>
<dbReference type="InterPro" id="IPR000890">
    <property type="entry name" value="Aliphatic_acid_kin_short-chain"/>
</dbReference>
<dbReference type="EC" id="2.7.2.1" evidence="7"/>
<dbReference type="Gene3D" id="3.30.420.40">
    <property type="match status" value="2"/>
</dbReference>
<reference evidence="9 10" key="1">
    <citation type="journal article" date="2013" name="BMC Genomics">
        <title>Comparative genomics of Campylobacter concisus isolates reveals genetic diversity and provides insights into disease association.</title>
        <authorList>
            <person name="Deshpande N.P."/>
            <person name="Kaakoush N.O."/>
            <person name="Wilkins M.R."/>
            <person name="Mitchell H.M."/>
        </authorList>
    </citation>
    <scope>NUCLEOTIDE SEQUENCE [LARGE SCALE GENOMIC DNA]</scope>
    <source>
        <strain evidence="9 10">ATCC 51562</strain>
    </source>
</reference>
<evidence type="ECO:0000256" key="3">
    <source>
        <dbReference type="ARBA" id="ARBA00022741"/>
    </source>
</evidence>
<dbReference type="Proteomes" id="UP000016627">
    <property type="component" value="Unassembled WGS sequence"/>
</dbReference>
<dbReference type="GO" id="GO:0005737">
    <property type="term" value="C:cytoplasm"/>
    <property type="evidence" value="ECO:0007669"/>
    <property type="project" value="UniProtKB-SubCell"/>
</dbReference>
<dbReference type="Pfam" id="PF00871">
    <property type="entry name" value="Acetate_kinase"/>
    <property type="match status" value="1"/>
</dbReference>
<feature type="binding site" evidence="7">
    <location>
        <begin position="205"/>
        <end position="209"/>
    </location>
    <ligand>
        <name>ATP</name>
        <dbReference type="ChEBI" id="CHEBI:30616"/>
    </ligand>
</feature>
<dbReference type="PANTHER" id="PTHR21060:SF15">
    <property type="entry name" value="ACETATE KINASE-RELATED"/>
    <property type="match status" value="1"/>
</dbReference>
<feature type="active site" description="Proton donor/acceptor" evidence="7">
    <location>
        <position position="145"/>
    </location>
</feature>
<keyword evidence="4 7" id="KW-0418">Kinase</keyword>
<organism evidence="9 10">
    <name type="scientific">Campylobacter concisus ATCC 51562</name>
    <dbReference type="NCBI Taxonomy" id="1242969"/>
    <lineage>
        <taxon>Bacteria</taxon>
        <taxon>Pseudomonadati</taxon>
        <taxon>Campylobacterota</taxon>
        <taxon>Epsilonproteobacteria</taxon>
        <taxon>Campylobacterales</taxon>
        <taxon>Campylobacteraceae</taxon>
        <taxon>Campylobacter</taxon>
    </lineage>
</organism>
<sequence length="398" mass="44223">MRILVLNSGSSSIKFQLFAMDTKTSLASGLVEQIGSSSSRAVLKANGETYEIKRFIKDHHDGLEAMNELFVTSHTLHDLSELDGIGHRIVHGGESFFSSMIVDESVIKKIEEISPLAPLHNPGHLAGIKNAMKESKNVPHVVVFDTVFHQSMPEYAYRYALPYDVCKTHHIRKYGFHGTSHRYVCKQAAKMLGIEFDKFNAISLHLGNGASACAVQNGKSIDTSMGLSPLEGLIMGTRSGDMDPAVVIYLLNIGVLKWNEIDNFLNKKSGLFGICGSSDMREVVAKMQNDERAKLAFEMFCYRVKKYIGSYYAILGRVDVLIFTGGIGENAPNTRQKICDELKHLGIHINHDLNFQDMRGERCIDGDDAKIKTLIIPTNEELEIAIETARVIKESKAK</sequence>
<dbReference type="GO" id="GO:0000287">
    <property type="term" value="F:magnesium ion binding"/>
    <property type="evidence" value="ECO:0007669"/>
    <property type="project" value="UniProtKB-UniRule"/>
</dbReference>
<accession>U2GI90</accession>
<evidence type="ECO:0000256" key="4">
    <source>
        <dbReference type="ARBA" id="ARBA00022777"/>
    </source>
</evidence>
<comment type="cofactor">
    <cofactor evidence="7">
        <name>Mg(2+)</name>
        <dbReference type="ChEBI" id="CHEBI:18420"/>
    </cofactor>
    <cofactor evidence="7">
        <name>Mn(2+)</name>
        <dbReference type="ChEBI" id="CHEBI:29035"/>
    </cofactor>
    <text evidence="7">Mg(2+). Can also accept Mn(2+).</text>
</comment>
<feature type="binding site" evidence="7">
    <location>
        <begin position="279"/>
        <end position="281"/>
    </location>
    <ligand>
        <name>ATP</name>
        <dbReference type="ChEBI" id="CHEBI:30616"/>
    </ligand>
</feature>
<comment type="caution">
    <text evidence="9">The sequence shown here is derived from an EMBL/GenBank/DDBJ whole genome shotgun (WGS) entry which is preliminary data.</text>
</comment>
<keyword evidence="3 7" id="KW-0547">Nucleotide-binding</keyword>
<keyword evidence="6 7" id="KW-0460">Magnesium</keyword>
<dbReference type="PROSITE" id="PS01076">
    <property type="entry name" value="ACETATE_KINASE_2"/>
    <property type="match status" value="1"/>
</dbReference>
<dbReference type="InterPro" id="IPR043129">
    <property type="entry name" value="ATPase_NBD"/>
</dbReference>
<dbReference type="AlphaFoldDB" id="U2GI90"/>
<feature type="site" description="Transition state stabilizer" evidence="7">
    <location>
        <position position="177"/>
    </location>
</feature>
<evidence type="ECO:0000256" key="1">
    <source>
        <dbReference type="ARBA" id="ARBA00008748"/>
    </source>
</evidence>
<comment type="similarity">
    <text evidence="1 7 8">Belongs to the acetokinase family.</text>
</comment>
<evidence type="ECO:0000313" key="10">
    <source>
        <dbReference type="Proteomes" id="UP000016627"/>
    </source>
</evidence>